<feature type="region of interest" description="Disordered" evidence="1">
    <location>
        <begin position="66"/>
        <end position="85"/>
    </location>
</feature>
<dbReference type="AlphaFoldDB" id="A0A699V3H1"/>
<protein>
    <submittedName>
        <fullName evidence="2">Reverse transcriptase domain-containing protein</fullName>
    </submittedName>
</protein>
<dbReference type="EMBL" id="BKCJ011384287">
    <property type="protein sequence ID" value="GFD28318.1"/>
    <property type="molecule type" value="Genomic_DNA"/>
</dbReference>
<dbReference type="GO" id="GO:0003964">
    <property type="term" value="F:RNA-directed DNA polymerase activity"/>
    <property type="evidence" value="ECO:0007669"/>
    <property type="project" value="UniProtKB-KW"/>
</dbReference>
<reference evidence="2" key="1">
    <citation type="journal article" date="2019" name="Sci. Rep.">
        <title>Draft genome of Tanacetum cinerariifolium, the natural source of mosquito coil.</title>
        <authorList>
            <person name="Yamashiro T."/>
            <person name="Shiraishi A."/>
            <person name="Satake H."/>
            <person name="Nakayama K."/>
        </authorList>
    </citation>
    <scope>NUCLEOTIDE SEQUENCE</scope>
</reference>
<accession>A0A699V3H1</accession>
<proteinExistence type="predicted"/>
<evidence type="ECO:0000313" key="2">
    <source>
        <dbReference type="EMBL" id="GFD28318.1"/>
    </source>
</evidence>
<keyword evidence="2" id="KW-0808">Transferase</keyword>
<keyword evidence="2" id="KW-0548">Nucleotidyltransferase</keyword>
<evidence type="ECO:0000256" key="1">
    <source>
        <dbReference type="SAM" id="MobiDB-lite"/>
    </source>
</evidence>
<feature type="non-terminal residue" evidence="2">
    <location>
        <position position="85"/>
    </location>
</feature>
<name>A0A699V3H1_TANCI</name>
<sequence>MWNLKIRGNDVAAYTQRFQELAMMCTKLLADETEKIDKYIGGLPDNIMEIKAGRLMINQEKIKQQQPYKKQNVARAYTAGPGEKK</sequence>
<organism evidence="2">
    <name type="scientific">Tanacetum cinerariifolium</name>
    <name type="common">Dalmatian daisy</name>
    <name type="synonym">Chrysanthemum cinerariifolium</name>
    <dbReference type="NCBI Taxonomy" id="118510"/>
    <lineage>
        <taxon>Eukaryota</taxon>
        <taxon>Viridiplantae</taxon>
        <taxon>Streptophyta</taxon>
        <taxon>Embryophyta</taxon>
        <taxon>Tracheophyta</taxon>
        <taxon>Spermatophyta</taxon>
        <taxon>Magnoliopsida</taxon>
        <taxon>eudicotyledons</taxon>
        <taxon>Gunneridae</taxon>
        <taxon>Pentapetalae</taxon>
        <taxon>asterids</taxon>
        <taxon>campanulids</taxon>
        <taxon>Asterales</taxon>
        <taxon>Asteraceae</taxon>
        <taxon>Asteroideae</taxon>
        <taxon>Anthemideae</taxon>
        <taxon>Anthemidinae</taxon>
        <taxon>Tanacetum</taxon>
    </lineage>
</organism>
<keyword evidence="2" id="KW-0695">RNA-directed DNA polymerase</keyword>
<gene>
    <name evidence="2" type="ORF">Tci_900287</name>
</gene>
<comment type="caution">
    <text evidence="2">The sequence shown here is derived from an EMBL/GenBank/DDBJ whole genome shotgun (WGS) entry which is preliminary data.</text>
</comment>